<dbReference type="Pfam" id="PF17651">
    <property type="entry name" value="Raco_middle"/>
    <property type="match status" value="1"/>
</dbReference>
<feature type="non-terminal residue" evidence="3">
    <location>
        <position position="187"/>
    </location>
</feature>
<evidence type="ECO:0000259" key="1">
    <source>
        <dbReference type="Pfam" id="PF14574"/>
    </source>
</evidence>
<evidence type="ECO:0000313" key="3">
    <source>
        <dbReference type="EMBL" id="GAH00587.1"/>
    </source>
</evidence>
<evidence type="ECO:0000259" key="2">
    <source>
        <dbReference type="Pfam" id="PF17651"/>
    </source>
</evidence>
<accession>X1C017</accession>
<dbReference type="InterPro" id="IPR042259">
    <property type="entry name" value="Raco-like_middle_sf"/>
</dbReference>
<gene>
    <name evidence="3" type="ORF">S01H4_47602</name>
</gene>
<feature type="domain" description="RACo-like middle region" evidence="2">
    <location>
        <begin position="1"/>
        <end position="63"/>
    </location>
</feature>
<dbReference type="PANTHER" id="PTHR42895">
    <property type="entry name" value="IRON-SULFUR CLUSTER-BINDING PROTEIN-RELATED"/>
    <property type="match status" value="1"/>
</dbReference>
<reference evidence="3" key="1">
    <citation type="journal article" date="2014" name="Front. Microbiol.">
        <title>High frequency of phylogenetically diverse reductive dehalogenase-homologous genes in deep subseafloor sedimentary metagenomes.</title>
        <authorList>
            <person name="Kawai M."/>
            <person name="Futagami T."/>
            <person name="Toyoda A."/>
            <person name="Takaki Y."/>
            <person name="Nishi S."/>
            <person name="Hori S."/>
            <person name="Arai W."/>
            <person name="Tsubouchi T."/>
            <person name="Morono Y."/>
            <person name="Uchiyama I."/>
            <person name="Ito T."/>
            <person name="Fujiyama A."/>
            <person name="Inagaki F."/>
            <person name="Takami H."/>
        </authorList>
    </citation>
    <scope>NUCLEOTIDE SEQUENCE</scope>
    <source>
        <strain evidence="3">Expedition CK06-06</strain>
    </source>
</reference>
<dbReference type="EMBL" id="BART01026746">
    <property type="protein sequence ID" value="GAH00587.1"/>
    <property type="molecule type" value="Genomic_DNA"/>
</dbReference>
<organism evidence="3">
    <name type="scientific">marine sediment metagenome</name>
    <dbReference type="NCBI Taxonomy" id="412755"/>
    <lineage>
        <taxon>unclassified sequences</taxon>
        <taxon>metagenomes</taxon>
        <taxon>ecological metagenomes</taxon>
    </lineage>
</organism>
<evidence type="ECO:0008006" key="4">
    <source>
        <dbReference type="Google" id="ProtNLM"/>
    </source>
</evidence>
<dbReference type="Pfam" id="PF14574">
    <property type="entry name" value="RACo_C_ter"/>
    <property type="match status" value="1"/>
</dbReference>
<dbReference type="PANTHER" id="PTHR42895:SF1">
    <property type="entry name" value="IRON-SULFUR CLUSTER PROTEIN"/>
    <property type="match status" value="1"/>
</dbReference>
<dbReference type="InterPro" id="IPR027980">
    <property type="entry name" value="RACo_C"/>
</dbReference>
<dbReference type="AlphaFoldDB" id="X1C017"/>
<name>X1C017_9ZZZZ</name>
<protein>
    <recommendedName>
        <fullName evidence="4">RACo C-terminal domain-containing protein</fullName>
    </recommendedName>
</protein>
<dbReference type="Gene3D" id="3.30.420.480">
    <property type="entry name" value="Domain of unknown function (DUF4445)"/>
    <property type="match status" value="1"/>
</dbReference>
<comment type="caution">
    <text evidence="3">The sequence shown here is derived from an EMBL/GenBank/DDBJ whole genome shotgun (WGS) entry which is preliminary data.</text>
</comment>
<sequence>MLKLDPSGIAEAPFVPVLTDGLIVSAGDVGLQLNPEALFYIMPVKSGYIGGDLLSVVITSGVAEQKDEIILGLDLGTNGEIFLGNSKRLLTCSAAAGPALEGARITYGMIAAAGAIEAVYFEEGSLHYQVIGNIKPKGICGSGLVELIAVLLELGIIDAEGLINPPQLEVAENLGTRVIGDESGVNN</sequence>
<dbReference type="InterPro" id="IPR052911">
    <property type="entry name" value="Corrinoid_activation_enz"/>
</dbReference>
<proteinExistence type="predicted"/>
<feature type="domain" description="RACo C-terminal" evidence="1">
    <location>
        <begin position="68"/>
        <end position="166"/>
    </location>
</feature>
<dbReference type="InterPro" id="IPR041414">
    <property type="entry name" value="Raco-like_middle"/>
</dbReference>